<dbReference type="AlphaFoldDB" id="A0A914Z4E9"/>
<dbReference type="InterPro" id="IPR041588">
    <property type="entry name" value="Integrase_H2C2"/>
</dbReference>
<dbReference type="PROSITE" id="PS50994">
    <property type="entry name" value="INTEGRASE"/>
    <property type="match status" value="1"/>
</dbReference>
<dbReference type="WBParaSite" id="PSU_v2.g7570.t1">
    <property type="protein sequence ID" value="PSU_v2.g7570.t1"/>
    <property type="gene ID" value="PSU_v2.g7570"/>
</dbReference>
<protein>
    <submittedName>
        <fullName evidence="5">Integrase catalytic domain-containing protein</fullName>
    </submittedName>
</protein>
<evidence type="ECO:0000256" key="2">
    <source>
        <dbReference type="SAM" id="Phobius"/>
    </source>
</evidence>
<name>A0A914Z4E9_9BILA</name>
<keyword evidence="2" id="KW-0812">Transmembrane</keyword>
<evidence type="ECO:0000313" key="5">
    <source>
        <dbReference type="WBParaSite" id="PSU_v2.g7570.t1"/>
    </source>
</evidence>
<evidence type="ECO:0000313" key="4">
    <source>
        <dbReference type="Proteomes" id="UP000887577"/>
    </source>
</evidence>
<dbReference type="SUPFAM" id="SSF53098">
    <property type="entry name" value="Ribonuclease H-like"/>
    <property type="match status" value="1"/>
</dbReference>
<keyword evidence="2" id="KW-1133">Transmembrane helix</keyword>
<dbReference type="Gene3D" id="1.10.340.70">
    <property type="match status" value="1"/>
</dbReference>
<dbReference type="InterPro" id="IPR001584">
    <property type="entry name" value="Integrase_cat-core"/>
</dbReference>
<dbReference type="GO" id="GO:0015074">
    <property type="term" value="P:DNA integration"/>
    <property type="evidence" value="ECO:0007669"/>
    <property type="project" value="InterPro"/>
</dbReference>
<sequence length="764" mass="86309">MCIAVACQDVQYRYVNTKENPADLATRGATVSELKADTLWFEGPQFLKTPTLWPPGLQPIDILNLAPEIEATTFTCSKLLTPEPITTDSSTIDVRKFSKWNILIHSVILFLQFIAILSFKCKIKIKTTKDFTTSGSTSKRQKAIRLLIKEAQKRQPPPIQSQKKYRMFLDKEELWRCKHRVSNNAEFELHPYYLPPNDHLTTLIILYNHEKLHHSGIPATVAKLEQQFTIPKTRQTVKKVLKKHCMVCRRYQAKPYRQPDMPPLPTERVTQEKPFFRTGLDYFGHLWIKTTGEPQKVWVLLLTCFCTRAVHLEMVPDMTTLAFLRAFSRFTARKGQPHFLLSDNATQFHLASTLINGNVNSLQQKLTDKNITWTFIPALSPWQGGIYERMVGIVKTNLRKAIGRNMLTYDELNTVLCESENIVNSRPLTHVDSDGDNFTLKPCNFLFPLESYSTAETINTSDDDEWHPTKSTTTLLEILTRPVNALYSLELGVCKAELTTPPPDREKPASPTTTSATSDSQQPISDGPAARTRSRLQKARTNLSLLTMICLLLCQISNVHGDVGRCKEINGKVLQIIPSCIEAGIRILQVTGDKKCWIPIVCRGGKNPKHPASCSSRCSCPSWATDCSFYNGTETAISKIDYPPLKEALKKHTFEICSTNRTDKCSSNQQKIVAHKIQLFDGNEVIVKTFHLTTADVSKEDKPKCIGQGTITGTSKYCALNQCAPSGTQFCYFDQSPITYLVLDKLHIPIKAWGHHEIIFYGPK</sequence>
<dbReference type="InterPro" id="IPR012337">
    <property type="entry name" value="RNaseH-like_sf"/>
</dbReference>
<dbReference type="Gene3D" id="3.30.420.10">
    <property type="entry name" value="Ribonuclease H-like superfamily/Ribonuclease H"/>
    <property type="match status" value="1"/>
</dbReference>
<dbReference type="InterPro" id="IPR036397">
    <property type="entry name" value="RNaseH_sf"/>
</dbReference>
<evidence type="ECO:0000256" key="1">
    <source>
        <dbReference type="SAM" id="MobiDB-lite"/>
    </source>
</evidence>
<dbReference type="PANTHER" id="PTHR47331:SF2">
    <property type="match status" value="1"/>
</dbReference>
<reference evidence="5" key="1">
    <citation type="submission" date="2022-11" db="UniProtKB">
        <authorList>
            <consortium name="WormBaseParasite"/>
        </authorList>
    </citation>
    <scope>IDENTIFICATION</scope>
</reference>
<feature type="region of interest" description="Disordered" evidence="1">
    <location>
        <begin position="497"/>
        <end position="533"/>
    </location>
</feature>
<evidence type="ECO:0000259" key="3">
    <source>
        <dbReference type="PROSITE" id="PS50994"/>
    </source>
</evidence>
<dbReference type="Proteomes" id="UP000887577">
    <property type="component" value="Unplaced"/>
</dbReference>
<dbReference type="PANTHER" id="PTHR47331">
    <property type="entry name" value="PHD-TYPE DOMAIN-CONTAINING PROTEIN"/>
    <property type="match status" value="1"/>
</dbReference>
<proteinExistence type="predicted"/>
<feature type="domain" description="Integrase catalytic" evidence="3">
    <location>
        <begin position="270"/>
        <end position="456"/>
    </location>
</feature>
<organism evidence="4 5">
    <name type="scientific">Panagrolaimus superbus</name>
    <dbReference type="NCBI Taxonomy" id="310955"/>
    <lineage>
        <taxon>Eukaryota</taxon>
        <taxon>Metazoa</taxon>
        <taxon>Ecdysozoa</taxon>
        <taxon>Nematoda</taxon>
        <taxon>Chromadorea</taxon>
        <taxon>Rhabditida</taxon>
        <taxon>Tylenchina</taxon>
        <taxon>Panagrolaimomorpha</taxon>
        <taxon>Panagrolaimoidea</taxon>
        <taxon>Panagrolaimidae</taxon>
        <taxon>Panagrolaimus</taxon>
    </lineage>
</organism>
<dbReference type="GO" id="GO:0003676">
    <property type="term" value="F:nucleic acid binding"/>
    <property type="evidence" value="ECO:0007669"/>
    <property type="project" value="InterPro"/>
</dbReference>
<feature type="compositionally biased region" description="Low complexity" evidence="1">
    <location>
        <begin position="509"/>
        <end position="520"/>
    </location>
</feature>
<accession>A0A914Z4E9</accession>
<feature type="transmembrane region" description="Helical" evidence="2">
    <location>
        <begin position="100"/>
        <end position="119"/>
    </location>
</feature>
<keyword evidence="2" id="KW-0472">Membrane</keyword>
<dbReference type="Pfam" id="PF17921">
    <property type="entry name" value="Integrase_H2C2"/>
    <property type="match status" value="1"/>
</dbReference>
<keyword evidence="4" id="KW-1185">Reference proteome</keyword>